<dbReference type="STRING" id="1850246.LPB138_01730"/>
<evidence type="ECO:0000313" key="3">
    <source>
        <dbReference type="Proteomes" id="UP000176050"/>
    </source>
</evidence>
<dbReference type="InterPro" id="IPR032586">
    <property type="entry name" value="UxaE"/>
</dbReference>
<dbReference type="RefSeq" id="WP_070235598.1">
    <property type="nucleotide sequence ID" value="NZ_CP017478.1"/>
</dbReference>
<accession>A0A1D8P4H4</accession>
<name>A0A1D8P4H4_9FLAO</name>
<dbReference type="GO" id="GO:0016856">
    <property type="term" value="F:racemase and epimerase activity, acting on hydroxy acids and derivatives"/>
    <property type="evidence" value="ECO:0007669"/>
    <property type="project" value="UniProtKB-UniRule"/>
</dbReference>
<dbReference type="OrthoDB" id="9797992at2"/>
<keyword evidence="3" id="KW-1185">Reference proteome</keyword>
<feature type="binding site" evidence="1">
    <location>
        <position position="257"/>
    </location>
    <ligand>
        <name>a divalent metal cation</name>
        <dbReference type="ChEBI" id="CHEBI:60240"/>
    </ligand>
</feature>
<evidence type="ECO:0000256" key="1">
    <source>
        <dbReference type="HAMAP-Rule" id="MF_02243"/>
    </source>
</evidence>
<organism evidence="2 3">
    <name type="scientific">Urechidicola croceus</name>
    <dbReference type="NCBI Taxonomy" id="1850246"/>
    <lineage>
        <taxon>Bacteria</taxon>
        <taxon>Pseudomonadati</taxon>
        <taxon>Bacteroidota</taxon>
        <taxon>Flavobacteriia</taxon>
        <taxon>Flavobacteriales</taxon>
        <taxon>Flavobacteriaceae</taxon>
        <taxon>Urechidicola</taxon>
    </lineage>
</organism>
<feature type="binding site" evidence="1">
    <location>
        <position position="217"/>
    </location>
    <ligand>
        <name>a divalent metal cation</name>
        <dbReference type="ChEBI" id="CHEBI:60240"/>
    </ligand>
</feature>
<dbReference type="EMBL" id="CP017478">
    <property type="protein sequence ID" value="AOW19482.1"/>
    <property type="molecule type" value="Genomic_DNA"/>
</dbReference>
<dbReference type="AlphaFoldDB" id="A0A1D8P4H4"/>
<comment type="catalytic activity">
    <reaction evidence="1">
        <text>keto-D-tagaturonate = keto-D-fructuronate</text>
        <dbReference type="Rhea" id="RHEA:51656"/>
        <dbReference type="ChEBI" id="CHEBI:17886"/>
        <dbReference type="ChEBI" id="CHEBI:59881"/>
        <dbReference type="EC" id="5.1.2.7"/>
    </reaction>
</comment>
<protein>
    <recommendedName>
        <fullName evidence="1">Tagaturonate/fructuronate epimerase</fullName>
        <shortName evidence="1">D-TagA/D-FruA epimerase</shortName>
        <ecNumber evidence="1">5.1.2.7</ecNumber>
    </recommendedName>
</protein>
<dbReference type="Pfam" id="PF16257">
    <property type="entry name" value="UxaE"/>
    <property type="match status" value="1"/>
</dbReference>
<gene>
    <name evidence="1" type="primary">uxaE</name>
    <name evidence="2" type="ORF">LPB138_01730</name>
</gene>
<evidence type="ECO:0000313" key="2">
    <source>
        <dbReference type="EMBL" id="AOW19482.1"/>
    </source>
</evidence>
<feature type="binding site" evidence="1">
    <location>
        <position position="79"/>
    </location>
    <ligand>
        <name>a divalent metal cation</name>
        <dbReference type="ChEBI" id="CHEBI:60240"/>
    </ligand>
</feature>
<sequence length="418" mass="47980">MKISKYSIGIGDRFGHEAKAQLKAIVEANKKLIHIVPVWNKSFREHSITKTKPCDTRVAADKAVEELNWKDQYFIDADHINMSNVDEFIDHSDFFTIDIAEFIGNKNDEGKLTESLNQNSKLIGKISIPNITKTFKLSKDELELIIKKYLPAIIEAGVIYRHIESKKGKDNFVTEISIDEVLEPQSPIELLIILSLIAHEKIPIQTIAPRFTGRFNKGVDYVGDLSKFEKEFEEDILVIDYAIREFGLPENLKLSVHSGSDKFSIYPIITKIINKHNKGIHIKTAGTTWLEEVIGLAMAEDEALKLAKLFYSEALVRIDELCAPYAQVIDIDIEKLPSINEVEKWSGEKFANTLRHIPDNPDYNPNFRQLIHVGYKIAVEHSEEFNLYLTKYADIIGQQVYENIYDRHLYKLFNKNEQ</sequence>
<comment type="cofactor">
    <cofactor evidence="1">
        <name>a divalent metal cation</name>
        <dbReference type="ChEBI" id="CHEBI:60240"/>
    </cofactor>
</comment>
<dbReference type="KEGG" id="lul:LPB138_01730"/>
<reference evidence="2 3" key="1">
    <citation type="submission" date="2016-10" db="EMBL/GenBank/DDBJ databases">
        <title>Lutibacter sp. LPB0138, isolated from marine gastropod.</title>
        <authorList>
            <person name="Kim E."/>
            <person name="Yi H."/>
        </authorList>
    </citation>
    <scope>NUCLEOTIDE SEQUENCE [LARGE SCALE GENOMIC DNA]</scope>
    <source>
        <strain evidence="2 3">LPB0138</strain>
    </source>
</reference>
<comment type="similarity">
    <text evidence="1">Belongs to the UxaE family.</text>
</comment>
<dbReference type="GO" id="GO:0046872">
    <property type="term" value="F:metal ion binding"/>
    <property type="evidence" value="ECO:0007669"/>
    <property type="project" value="UniProtKB-UniRule"/>
</dbReference>
<keyword evidence="1" id="KW-0479">Metal-binding</keyword>
<feature type="active site" description="Proton acceptor" evidence="1">
    <location>
        <position position="78"/>
    </location>
</feature>
<keyword evidence="1" id="KW-0413">Isomerase</keyword>
<dbReference type="EC" id="5.1.2.7" evidence="1"/>
<comment type="function">
    <text evidence="1">Catalyzes the epimerization of D-tagaturonate (D-TagA) to D-fructuronate (D-FruA).</text>
</comment>
<proteinExistence type="inferred from homology"/>
<dbReference type="HAMAP" id="MF_02243">
    <property type="entry name" value="UxaE"/>
    <property type="match status" value="1"/>
</dbReference>
<dbReference type="Proteomes" id="UP000176050">
    <property type="component" value="Chromosome"/>
</dbReference>
<feature type="active site" description="Proton donor" evidence="1">
    <location>
        <position position="175"/>
    </location>
</feature>